<keyword evidence="3" id="KW-1185">Reference proteome</keyword>
<dbReference type="EMBL" id="JANPWB010000003">
    <property type="protein sequence ID" value="KAJ1200442.1"/>
    <property type="molecule type" value="Genomic_DNA"/>
</dbReference>
<evidence type="ECO:0000313" key="2">
    <source>
        <dbReference type="EMBL" id="KAJ1200442.1"/>
    </source>
</evidence>
<feature type="region of interest" description="Disordered" evidence="1">
    <location>
        <begin position="28"/>
        <end position="70"/>
    </location>
</feature>
<evidence type="ECO:0000256" key="1">
    <source>
        <dbReference type="SAM" id="MobiDB-lite"/>
    </source>
</evidence>
<evidence type="ECO:0000313" key="3">
    <source>
        <dbReference type="Proteomes" id="UP001066276"/>
    </source>
</evidence>
<protein>
    <submittedName>
        <fullName evidence="2">Uncharacterized protein</fullName>
    </submittedName>
</protein>
<sequence>MVRAGPGPVVEPGLRRWSREDDLSLAPVGGPGLVEVGPGRWHNRPAINSSGMEEKEEAQSARCTGKKAAM</sequence>
<reference evidence="2" key="1">
    <citation type="journal article" date="2022" name="bioRxiv">
        <title>Sequencing and chromosome-scale assembly of the giantPleurodeles waltlgenome.</title>
        <authorList>
            <person name="Brown T."/>
            <person name="Elewa A."/>
            <person name="Iarovenko S."/>
            <person name="Subramanian E."/>
            <person name="Araus A.J."/>
            <person name="Petzold A."/>
            <person name="Susuki M."/>
            <person name="Suzuki K.-i.T."/>
            <person name="Hayashi T."/>
            <person name="Toyoda A."/>
            <person name="Oliveira C."/>
            <person name="Osipova E."/>
            <person name="Leigh N.D."/>
            <person name="Simon A."/>
            <person name="Yun M.H."/>
        </authorList>
    </citation>
    <scope>NUCLEOTIDE SEQUENCE</scope>
    <source>
        <strain evidence="2">20211129_DDA</strain>
        <tissue evidence="2">Liver</tissue>
    </source>
</reference>
<name>A0AAV7VI71_PLEWA</name>
<gene>
    <name evidence="2" type="ORF">NDU88_004266</name>
</gene>
<organism evidence="2 3">
    <name type="scientific">Pleurodeles waltl</name>
    <name type="common">Iberian ribbed newt</name>
    <dbReference type="NCBI Taxonomy" id="8319"/>
    <lineage>
        <taxon>Eukaryota</taxon>
        <taxon>Metazoa</taxon>
        <taxon>Chordata</taxon>
        <taxon>Craniata</taxon>
        <taxon>Vertebrata</taxon>
        <taxon>Euteleostomi</taxon>
        <taxon>Amphibia</taxon>
        <taxon>Batrachia</taxon>
        <taxon>Caudata</taxon>
        <taxon>Salamandroidea</taxon>
        <taxon>Salamandridae</taxon>
        <taxon>Pleurodelinae</taxon>
        <taxon>Pleurodeles</taxon>
    </lineage>
</organism>
<proteinExistence type="predicted"/>
<dbReference type="Proteomes" id="UP001066276">
    <property type="component" value="Chromosome 2_1"/>
</dbReference>
<accession>A0AAV7VI71</accession>
<comment type="caution">
    <text evidence="2">The sequence shown here is derived from an EMBL/GenBank/DDBJ whole genome shotgun (WGS) entry which is preliminary data.</text>
</comment>
<dbReference type="AlphaFoldDB" id="A0AAV7VI71"/>